<gene>
    <name evidence="1" type="ORF">UCDDA912_g04722</name>
</gene>
<dbReference type="Proteomes" id="UP000034680">
    <property type="component" value="Unassembled WGS sequence"/>
</dbReference>
<dbReference type="OrthoDB" id="4579695at2759"/>
<organism evidence="1 2">
    <name type="scientific">Diaporthe ampelina</name>
    <dbReference type="NCBI Taxonomy" id="1214573"/>
    <lineage>
        <taxon>Eukaryota</taxon>
        <taxon>Fungi</taxon>
        <taxon>Dikarya</taxon>
        <taxon>Ascomycota</taxon>
        <taxon>Pezizomycotina</taxon>
        <taxon>Sordariomycetes</taxon>
        <taxon>Sordariomycetidae</taxon>
        <taxon>Diaporthales</taxon>
        <taxon>Diaporthaceae</taxon>
        <taxon>Diaporthe</taxon>
    </lineage>
</organism>
<name>A0A0G2FLQ2_9PEZI</name>
<evidence type="ECO:0000313" key="1">
    <source>
        <dbReference type="EMBL" id="KKY35302.1"/>
    </source>
</evidence>
<sequence>MDPFRIKHVVNEVSASLTRHQALPNFDQHARKTSRKVAILLLEGQAGYDRLNIAVANCQGLRTNTELVESAVLHAAARWNADRAHAGDAAGDDRPSDVLVDHPRSVHDIYRPGRPEAFSTNVRHIGRMTIPMLRRLLAEDRATLAALRGVPPPPPAAEIPNAWKTKRLALEVRSARLLIKQQPGWQAEGGPHRAKMVSKKDAFIHFTLRMLMSKLSSAAFVACLTSLASFATAQEAPCDASTQACLDVMMANTCFAAYIRGNNVTDMLRCVNVTNQTLAREEVSNRRECQGRSFANGMKLCACYGCTETSVQQFVIDSNICQS</sequence>
<protein>
    <submittedName>
        <fullName evidence="1">Uncharacterized protein</fullName>
    </submittedName>
</protein>
<dbReference type="EMBL" id="LCUC01000166">
    <property type="protein sequence ID" value="KKY35302.1"/>
    <property type="molecule type" value="Genomic_DNA"/>
</dbReference>
<accession>A0A0G2FLQ2</accession>
<dbReference type="AlphaFoldDB" id="A0A0G2FLQ2"/>
<proteinExistence type="predicted"/>
<comment type="caution">
    <text evidence="1">The sequence shown here is derived from an EMBL/GenBank/DDBJ whole genome shotgun (WGS) entry which is preliminary data.</text>
</comment>
<reference evidence="1 2" key="2">
    <citation type="submission" date="2015-05" db="EMBL/GenBank/DDBJ databases">
        <authorList>
            <person name="Morales-Cruz A."/>
            <person name="Amrine K.C."/>
            <person name="Cantu D."/>
        </authorList>
    </citation>
    <scope>NUCLEOTIDE SEQUENCE [LARGE SCALE GENOMIC DNA]</scope>
    <source>
        <strain evidence="1">DA912</strain>
    </source>
</reference>
<keyword evidence="2" id="KW-1185">Reference proteome</keyword>
<evidence type="ECO:0000313" key="2">
    <source>
        <dbReference type="Proteomes" id="UP000034680"/>
    </source>
</evidence>
<reference evidence="1 2" key="1">
    <citation type="submission" date="2015-05" db="EMBL/GenBank/DDBJ databases">
        <title>Distinctive expansion of gene families associated with plant cell wall degradation and secondary metabolism in the genomes of grapevine trunk pathogens.</title>
        <authorList>
            <person name="Lawrence D.P."/>
            <person name="Travadon R."/>
            <person name="Rolshausen P.E."/>
            <person name="Baumgartner K."/>
        </authorList>
    </citation>
    <scope>NUCLEOTIDE SEQUENCE [LARGE SCALE GENOMIC DNA]</scope>
    <source>
        <strain evidence="1">DA912</strain>
    </source>
</reference>